<proteinExistence type="predicted"/>
<reference evidence="1" key="1">
    <citation type="journal article" date="2022" name="Int. J. Mol. Sci.">
        <title>Draft Genome of Tanacetum Coccineum: Genomic Comparison of Closely Related Tanacetum-Family Plants.</title>
        <authorList>
            <person name="Yamashiro T."/>
            <person name="Shiraishi A."/>
            <person name="Nakayama K."/>
            <person name="Satake H."/>
        </authorList>
    </citation>
    <scope>NUCLEOTIDE SEQUENCE</scope>
</reference>
<keyword evidence="2" id="KW-1185">Reference proteome</keyword>
<sequence length="109" mass="11867">MGLISASLASVSFPDLLLSSCTVESVLMHYVPTKSAFDALPHGLLQHFPDFVGVVISEVVNLDSSVFNNLIYVEEHFSELPSSFSEQVLCMTTKSTFNESTFNAGIGFE</sequence>
<reference evidence="1" key="2">
    <citation type="submission" date="2022-01" db="EMBL/GenBank/DDBJ databases">
        <authorList>
            <person name="Yamashiro T."/>
            <person name="Shiraishi A."/>
            <person name="Satake H."/>
            <person name="Nakayama K."/>
        </authorList>
    </citation>
    <scope>NUCLEOTIDE SEQUENCE</scope>
</reference>
<name>A0ABQ4ZGB1_9ASTR</name>
<comment type="caution">
    <text evidence="1">The sequence shown here is derived from an EMBL/GenBank/DDBJ whole genome shotgun (WGS) entry which is preliminary data.</text>
</comment>
<protein>
    <submittedName>
        <fullName evidence="1">Uncharacterized protein</fullName>
    </submittedName>
</protein>
<organism evidence="1 2">
    <name type="scientific">Tanacetum coccineum</name>
    <dbReference type="NCBI Taxonomy" id="301880"/>
    <lineage>
        <taxon>Eukaryota</taxon>
        <taxon>Viridiplantae</taxon>
        <taxon>Streptophyta</taxon>
        <taxon>Embryophyta</taxon>
        <taxon>Tracheophyta</taxon>
        <taxon>Spermatophyta</taxon>
        <taxon>Magnoliopsida</taxon>
        <taxon>eudicotyledons</taxon>
        <taxon>Gunneridae</taxon>
        <taxon>Pentapetalae</taxon>
        <taxon>asterids</taxon>
        <taxon>campanulids</taxon>
        <taxon>Asterales</taxon>
        <taxon>Asteraceae</taxon>
        <taxon>Asteroideae</taxon>
        <taxon>Anthemideae</taxon>
        <taxon>Anthemidinae</taxon>
        <taxon>Tanacetum</taxon>
    </lineage>
</organism>
<evidence type="ECO:0000313" key="1">
    <source>
        <dbReference type="EMBL" id="GJS88877.1"/>
    </source>
</evidence>
<evidence type="ECO:0000313" key="2">
    <source>
        <dbReference type="Proteomes" id="UP001151760"/>
    </source>
</evidence>
<dbReference type="EMBL" id="BQNB010011307">
    <property type="protein sequence ID" value="GJS88877.1"/>
    <property type="molecule type" value="Genomic_DNA"/>
</dbReference>
<gene>
    <name evidence="1" type="ORF">Tco_0771513</name>
</gene>
<accession>A0ABQ4ZGB1</accession>
<dbReference type="Proteomes" id="UP001151760">
    <property type="component" value="Unassembled WGS sequence"/>
</dbReference>